<keyword evidence="3" id="KW-1185">Reference proteome</keyword>
<dbReference type="PROSITE" id="PS51257">
    <property type="entry name" value="PROKAR_LIPOPROTEIN"/>
    <property type="match status" value="1"/>
</dbReference>
<gene>
    <name evidence="2" type="ORF">N7E81_05005</name>
</gene>
<protein>
    <submittedName>
        <fullName evidence="2">Uncharacterized protein</fullName>
    </submittedName>
</protein>
<feature type="signal peptide" evidence="1">
    <location>
        <begin position="1"/>
        <end position="21"/>
    </location>
</feature>
<evidence type="ECO:0000313" key="3">
    <source>
        <dbReference type="Proteomes" id="UP001062165"/>
    </source>
</evidence>
<sequence length="170" mass="18371">MKQLSVVLFACLVLISFSCSEDEDGGSDSSYEFKEQVAQGTINDKDWTLGSGYASSSSNDRLSINLFGKDFETPCDVFSDRGVLIFFTLDNKVGVTELKFDFDDLDNSKTATFLDPDAGGDFGPLNIIATEGAIEILSVTDSEVKGRLDIRNGGDNTSSVNGNFTIDICQ</sequence>
<name>A0ABY6D2R2_9BACT</name>
<dbReference type="Proteomes" id="UP001062165">
    <property type="component" value="Chromosome"/>
</dbReference>
<evidence type="ECO:0000256" key="1">
    <source>
        <dbReference type="SAM" id="SignalP"/>
    </source>
</evidence>
<dbReference type="RefSeq" id="WP_263052187.1">
    <property type="nucleotide sequence ID" value="NZ_CP106735.1"/>
</dbReference>
<organism evidence="2 3">
    <name type="scientific">Reichenbachiella carrageenanivorans</name>
    <dbReference type="NCBI Taxonomy" id="2979869"/>
    <lineage>
        <taxon>Bacteria</taxon>
        <taxon>Pseudomonadati</taxon>
        <taxon>Bacteroidota</taxon>
        <taxon>Cytophagia</taxon>
        <taxon>Cytophagales</taxon>
        <taxon>Reichenbachiellaceae</taxon>
        <taxon>Reichenbachiella</taxon>
    </lineage>
</organism>
<reference evidence="2" key="1">
    <citation type="submission" date="2022-10" db="EMBL/GenBank/DDBJ databases">
        <title>Comparative genomics and taxonomic characterization of three novel marine species of genus Reichenbachiella exhibiting antioxidant and polysaccharide degradation activities.</title>
        <authorList>
            <person name="Muhammad N."/>
            <person name="Lee Y.-J."/>
            <person name="Ko J."/>
            <person name="Kim S.-G."/>
        </authorList>
    </citation>
    <scope>NUCLEOTIDE SEQUENCE</scope>
    <source>
        <strain evidence="2">Wsw4-B4</strain>
    </source>
</reference>
<dbReference type="EMBL" id="CP106735">
    <property type="protein sequence ID" value="UXX80457.1"/>
    <property type="molecule type" value="Genomic_DNA"/>
</dbReference>
<feature type="chain" id="PRO_5046997942" evidence="1">
    <location>
        <begin position="22"/>
        <end position="170"/>
    </location>
</feature>
<evidence type="ECO:0000313" key="2">
    <source>
        <dbReference type="EMBL" id="UXX80457.1"/>
    </source>
</evidence>
<proteinExistence type="predicted"/>
<accession>A0ABY6D2R2</accession>
<keyword evidence="1" id="KW-0732">Signal</keyword>